<organism evidence="2 3">
    <name type="scientific">Plasmodium vinckei petteri</name>
    <dbReference type="NCBI Taxonomy" id="138298"/>
    <lineage>
        <taxon>Eukaryota</taxon>
        <taxon>Sar</taxon>
        <taxon>Alveolata</taxon>
        <taxon>Apicomplexa</taxon>
        <taxon>Aconoidasida</taxon>
        <taxon>Haemosporida</taxon>
        <taxon>Plasmodiidae</taxon>
        <taxon>Plasmodium</taxon>
        <taxon>Plasmodium (Vinckeia)</taxon>
    </lineage>
</organism>
<evidence type="ECO:0000256" key="1">
    <source>
        <dbReference type="SAM" id="Phobius"/>
    </source>
</evidence>
<keyword evidence="1" id="KW-0472">Membrane</keyword>
<gene>
    <name evidence="2" type="ORF">PVPCR_0401530</name>
</gene>
<keyword evidence="1" id="KW-1133">Transmembrane helix</keyword>
<feature type="transmembrane region" description="Helical" evidence="1">
    <location>
        <begin position="332"/>
        <end position="354"/>
    </location>
</feature>
<accession>A0A6V7SFV2</accession>
<evidence type="ECO:0000313" key="3">
    <source>
        <dbReference type="Proteomes" id="UP000515268"/>
    </source>
</evidence>
<feature type="transmembrane region" description="Helical" evidence="1">
    <location>
        <begin position="433"/>
        <end position="453"/>
    </location>
</feature>
<name>A0A6V7SFV2_PLAVN</name>
<feature type="transmembrane region" description="Helical" evidence="1">
    <location>
        <begin position="401"/>
        <end position="421"/>
    </location>
</feature>
<dbReference type="AlphaFoldDB" id="A0A6V7SFV2"/>
<reference evidence="2 3" key="1">
    <citation type="submission" date="2020-08" db="EMBL/GenBank/DDBJ databases">
        <authorList>
            <person name="Ramaprasad A."/>
        </authorList>
    </citation>
    <scope>NUCLEOTIDE SEQUENCE [LARGE SCALE GENOMIC DNA]</scope>
</reference>
<protein>
    <submittedName>
        <fullName evidence="2">Uncharacterized protein</fullName>
    </submittedName>
</protein>
<keyword evidence="1" id="KW-0812">Transmembrane</keyword>
<sequence length="492" mass="58990">MDRYYIYPTVKKASSSYNEKCDKLKNMNNANMPENINVGERFINQKYNYLSEFDILDNNNTQIKYPTHFLNNVKNQNKLTKESNQYTEFSCNNNSSTIYDTNLYGNNFMLNNRCSYIKAKYLKENNYNINNITEEKKNDTIMLNLGNFNYKHANKYDNNTKEVDTYIIVKKNYTNNSLKINKNMNNDVLEECTSYTQPNTLPSYKFDNKNDIIKMRDHKNNFIYIYDNKNRESSFETNPFHDDIEAIMEYKTFEDEMQSLEENSNCLSVYSQKDNEEVSEYESIYLRNSMSQLIKKDVLIGTKKELSSYKENNIFIKFIMSEININIKVYKLFIIFILLILLSLSKNIQNYAVVTRKCYNIYESPLKSTKRLLKYMIIVFKILYKCTFPIFSYILSLIFGAIIRTFIILNIPIFIFILYWKIILKNEESNIKFYFQTCFNIYMYIIMQVAPIFKNYTKTKLLSDLLFLSYRLYQLIFIYICKFFIKFYNDIL</sequence>
<dbReference type="EMBL" id="LR865409">
    <property type="protein sequence ID" value="CAD2097594.1"/>
    <property type="molecule type" value="Genomic_DNA"/>
</dbReference>
<feature type="transmembrane region" description="Helical" evidence="1">
    <location>
        <begin position="465"/>
        <end position="485"/>
    </location>
</feature>
<dbReference type="Proteomes" id="UP000515268">
    <property type="component" value="Chromosome PVPCR_04"/>
</dbReference>
<dbReference type="OrthoDB" id="378770at2759"/>
<feature type="transmembrane region" description="Helical" evidence="1">
    <location>
        <begin position="375"/>
        <end position="395"/>
    </location>
</feature>
<keyword evidence="3" id="KW-1185">Reference proteome</keyword>
<proteinExistence type="predicted"/>
<dbReference type="VEuPathDB" id="PlasmoDB:PVPCR_0401530"/>
<evidence type="ECO:0000313" key="2">
    <source>
        <dbReference type="EMBL" id="CAD2097594.1"/>
    </source>
</evidence>